<protein>
    <submittedName>
        <fullName evidence="1">Uncharacterized protein</fullName>
    </submittedName>
</protein>
<dbReference type="EMBL" id="CM042883">
    <property type="protein sequence ID" value="KAI4372407.1"/>
    <property type="molecule type" value="Genomic_DNA"/>
</dbReference>
<organism evidence="1 2">
    <name type="scientific">Melastoma candidum</name>
    <dbReference type="NCBI Taxonomy" id="119954"/>
    <lineage>
        <taxon>Eukaryota</taxon>
        <taxon>Viridiplantae</taxon>
        <taxon>Streptophyta</taxon>
        <taxon>Embryophyta</taxon>
        <taxon>Tracheophyta</taxon>
        <taxon>Spermatophyta</taxon>
        <taxon>Magnoliopsida</taxon>
        <taxon>eudicotyledons</taxon>
        <taxon>Gunneridae</taxon>
        <taxon>Pentapetalae</taxon>
        <taxon>rosids</taxon>
        <taxon>malvids</taxon>
        <taxon>Myrtales</taxon>
        <taxon>Melastomataceae</taxon>
        <taxon>Melastomatoideae</taxon>
        <taxon>Melastomateae</taxon>
        <taxon>Melastoma</taxon>
    </lineage>
</organism>
<evidence type="ECO:0000313" key="2">
    <source>
        <dbReference type="Proteomes" id="UP001057402"/>
    </source>
</evidence>
<proteinExistence type="predicted"/>
<gene>
    <name evidence="1" type="ORF">MLD38_010645</name>
</gene>
<evidence type="ECO:0000313" key="1">
    <source>
        <dbReference type="EMBL" id="KAI4372407.1"/>
    </source>
</evidence>
<sequence>MEMMNMLLIVPVLHKFIEFLGLFISRSLIFGYGATGIYKTFMHGALSITVCSSETFRQVLEDEENFKMSYPAMARRLGGTKIFHSMMNTEHNYYGRLTAAVINGSDILSMYIRYIEDEMIASPDKWSSEIGQSSFQQK</sequence>
<comment type="caution">
    <text evidence="1">The sequence shown here is derived from an EMBL/GenBank/DDBJ whole genome shotgun (WGS) entry which is preliminary data.</text>
</comment>
<reference evidence="2" key="1">
    <citation type="journal article" date="2023" name="Front. Plant Sci.">
        <title>Chromosomal-level genome assembly of Melastoma candidum provides insights into trichome evolution.</title>
        <authorList>
            <person name="Zhong Y."/>
            <person name="Wu W."/>
            <person name="Sun C."/>
            <person name="Zou P."/>
            <person name="Liu Y."/>
            <person name="Dai S."/>
            <person name="Zhou R."/>
        </authorList>
    </citation>
    <scope>NUCLEOTIDE SEQUENCE [LARGE SCALE GENOMIC DNA]</scope>
</reference>
<dbReference type="Proteomes" id="UP001057402">
    <property type="component" value="Chromosome 4"/>
</dbReference>
<name>A0ACB9R1S9_9MYRT</name>
<accession>A0ACB9R1S9</accession>
<keyword evidence="2" id="KW-1185">Reference proteome</keyword>